<feature type="domain" description="DUF4218" evidence="1">
    <location>
        <begin position="1"/>
        <end position="55"/>
    </location>
</feature>
<dbReference type="Proteomes" id="UP000289738">
    <property type="component" value="Chromosome B04"/>
</dbReference>
<dbReference type="EMBL" id="SDMP01000014">
    <property type="protein sequence ID" value="RYR15719.1"/>
    <property type="molecule type" value="Genomic_DNA"/>
</dbReference>
<accession>A0A444ZND7</accession>
<dbReference type="InterPro" id="IPR025452">
    <property type="entry name" value="DUF4218"/>
</dbReference>
<evidence type="ECO:0000313" key="2">
    <source>
        <dbReference type="EMBL" id="RYR15719.1"/>
    </source>
</evidence>
<protein>
    <recommendedName>
        <fullName evidence="1">DUF4218 domain-containing protein</fullName>
    </recommendedName>
</protein>
<comment type="caution">
    <text evidence="2">The sequence shown here is derived from an EMBL/GenBank/DDBJ whole genome shotgun (WGS) entry which is preliminary data.</text>
</comment>
<sequence length="110" mass="12421">MYPIERYLGRLKQYVRNRAAPEGSIAEGYLSDEILTFCSRYLDNVESRINRPLRVDDRPSENATNNATSMFPLIGKAVGAAACLTLSPTERLQAHRHVLVNCTSVENFFE</sequence>
<gene>
    <name evidence="2" type="ORF">Ahy_B04g072635</name>
</gene>
<dbReference type="AlphaFoldDB" id="A0A444ZND7"/>
<dbReference type="Pfam" id="PF13960">
    <property type="entry name" value="DUF4218"/>
    <property type="match status" value="1"/>
</dbReference>
<reference evidence="2 3" key="1">
    <citation type="submission" date="2019-01" db="EMBL/GenBank/DDBJ databases">
        <title>Sequencing of cultivated peanut Arachis hypogaea provides insights into genome evolution and oil improvement.</title>
        <authorList>
            <person name="Chen X."/>
        </authorList>
    </citation>
    <scope>NUCLEOTIDE SEQUENCE [LARGE SCALE GENOMIC DNA]</scope>
    <source>
        <strain evidence="3">cv. Fuhuasheng</strain>
        <tissue evidence="2">Leaves</tissue>
    </source>
</reference>
<evidence type="ECO:0000313" key="3">
    <source>
        <dbReference type="Proteomes" id="UP000289738"/>
    </source>
</evidence>
<proteinExistence type="predicted"/>
<evidence type="ECO:0000259" key="1">
    <source>
        <dbReference type="Pfam" id="PF13960"/>
    </source>
</evidence>
<dbReference type="PANTHER" id="PTHR48451:SF1">
    <property type="entry name" value="DUF4218 DOMAIN-CONTAINING PROTEIN"/>
    <property type="match status" value="1"/>
</dbReference>
<dbReference type="PANTHER" id="PTHR48451">
    <property type="entry name" value="DUF4218 DOMAIN-CONTAINING PROTEIN"/>
    <property type="match status" value="1"/>
</dbReference>
<organism evidence="2 3">
    <name type="scientific">Arachis hypogaea</name>
    <name type="common">Peanut</name>
    <dbReference type="NCBI Taxonomy" id="3818"/>
    <lineage>
        <taxon>Eukaryota</taxon>
        <taxon>Viridiplantae</taxon>
        <taxon>Streptophyta</taxon>
        <taxon>Embryophyta</taxon>
        <taxon>Tracheophyta</taxon>
        <taxon>Spermatophyta</taxon>
        <taxon>Magnoliopsida</taxon>
        <taxon>eudicotyledons</taxon>
        <taxon>Gunneridae</taxon>
        <taxon>Pentapetalae</taxon>
        <taxon>rosids</taxon>
        <taxon>fabids</taxon>
        <taxon>Fabales</taxon>
        <taxon>Fabaceae</taxon>
        <taxon>Papilionoideae</taxon>
        <taxon>50 kb inversion clade</taxon>
        <taxon>dalbergioids sensu lato</taxon>
        <taxon>Dalbergieae</taxon>
        <taxon>Pterocarpus clade</taxon>
        <taxon>Arachis</taxon>
    </lineage>
</organism>
<name>A0A444ZND7_ARAHY</name>
<keyword evidence="3" id="KW-1185">Reference proteome</keyword>